<evidence type="ECO:0000313" key="2">
    <source>
        <dbReference type="Proteomes" id="UP000009168"/>
    </source>
</evidence>
<dbReference type="GeneID" id="7841684"/>
<gene>
    <name evidence="1" type="ORF">TTHERM_00090420</name>
</gene>
<keyword evidence="2" id="KW-1185">Reference proteome</keyword>
<protein>
    <submittedName>
        <fullName evidence="1">Uncharacterized protein</fullName>
    </submittedName>
</protein>
<dbReference type="Proteomes" id="UP000009168">
    <property type="component" value="Unassembled WGS sequence"/>
</dbReference>
<dbReference type="AlphaFoldDB" id="Q236F2"/>
<dbReference type="HOGENOM" id="CLU_2163486_0_0_1"/>
<name>Q236F2_TETTS</name>
<accession>Q236F2</accession>
<organism evidence="1 2">
    <name type="scientific">Tetrahymena thermophila (strain SB210)</name>
    <dbReference type="NCBI Taxonomy" id="312017"/>
    <lineage>
        <taxon>Eukaryota</taxon>
        <taxon>Sar</taxon>
        <taxon>Alveolata</taxon>
        <taxon>Ciliophora</taxon>
        <taxon>Intramacronucleata</taxon>
        <taxon>Oligohymenophorea</taxon>
        <taxon>Hymenostomatida</taxon>
        <taxon>Tetrahymenina</taxon>
        <taxon>Tetrahymenidae</taxon>
        <taxon>Tetrahymena</taxon>
    </lineage>
</organism>
<dbReference type="EMBL" id="GG662749">
    <property type="protein sequence ID" value="EAR92548.2"/>
    <property type="molecule type" value="Genomic_DNA"/>
</dbReference>
<dbReference type="KEGG" id="tet:TTHERM_00090420"/>
<proteinExistence type="predicted"/>
<reference evidence="2" key="1">
    <citation type="journal article" date="2006" name="PLoS Biol.">
        <title>Macronuclear genome sequence of the ciliate Tetrahymena thermophila, a model eukaryote.</title>
        <authorList>
            <person name="Eisen J.A."/>
            <person name="Coyne R.S."/>
            <person name="Wu M."/>
            <person name="Wu D."/>
            <person name="Thiagarajan M."/>
            <person name="Wortman J.R."/>
            <person name="Badger J.H."/>
            <person name="Ren Q."/>
            <person name="Amedeo P."/>
            <person name="Jones K.M."/>
            <person name="Tallon L.J."/>
            <person name="Delcher A.L."/>
            <person name="Salzberg S.L."/>
            <person name="Silva J.C."/>
            <person name="Haas B.J."/>
            <person name="Majoros W.H."/>
            <person name="Farzad M."/>
            <person name="Carlton J.M."/>
            <person name="Smith R.K. Jr."/>
            <person name="Garg J."/>
            <person name="Pearlman R.E."/>
            <person name="Karrer K.M."/>
            <person name="Sun L."/>
            <person name="Manning G."/>
            <person name="Elde N.C."/>
            <person name="Turkewitz A.P."/>
            <person name="Asai D.J."/>
            <person name="Wilkes D.E."/>
            <person name="Wang Y."/>
            <person name="Cai H."/>
            <person name="Collins K."/>
            <person name="Stewart B.A."/>
            <person name="Lee S.R."/>
            <person name="Wilamowska K."/>
            <person name="Weinberg Z."/>
            <person name="Ruzzo W.L."/>
            <person name="Wloga D."/>
            <person name="Gaertig J."/>
            <person name="Frankel J."/>
            <person name="Tsao C.-C."/>
            <person name="Gorovsky M.A."/>
            <person name="Keeling P.J."/>
            <person name="Waller R.F."/>
            <person name="Patron N.J."/>
            <person name="Cherry J.M."/>
            <person name="Stover N.A."/>
            <person name="Krieger C.J."/>
            <person name="del Toro C."/>
            <person name="Ryder H.F."/>
            <person name="Williamson S.C."/>
            <person name="Barbeau R.A."/>
            <person name="Hamilton E.P."/>
            <person name="Orias E."/>
        </authorList>
    </citation>
    <scope>NUCLEOTIDE SEQUENCE [LARGE SCALE GENOMIC DNA]</scope>
    <source>
        <strain evidence="2">SB210</strain>
    </source>
</reference>
<evidence type="ECO:0000313" key="1">
    <source>
        <dbReference type="EMBL" id="EAR92548.2"/>
    </source>
</evidence>
<sequence length="67" mass="8031">MSAFKRHFSECQDTFLVGVYENLCDDKWAFEHNWQTTSTDLTECRRFNLMIKNLSKISNPKEYTITF</sequence>
<dbReference type="RefSeq" id="XP_001012793.2">
    <property type="nucleotide sequence ID" value="XM_001012793.2"/>
</dbReference>
<dbReference type="InParanoid" id="Q236F2"/>